<dbReference type="InterPro" id="IPR036188">
    <property type="entry name" value="FAD/NAD-bd_sf"/>
</dbReference>
<evidence type="ECO:0000313" key="2">
    <source>
        <dbReference type="EMBL" id="MBA9075699.1"/>
    </source>
</evidence>
<dbReference type="EMBL" id="JACJIQ010000001">
    <property type="protein sequence ID" value="MBA9075699.1"/>
    <property type="molecule type" value="Genomic_DNA"/>
</dbReference>
<dbReference type="AlphaFoldDB" id="A0A839GGB9"/>
<feature type="domain" description="FAD-dependent urate hydroxylase HpyO/Asp monooxygenase CreE-like FAD/NAD(P)-binding" evidence="1">
    <location>
        <begin position="7"/>
        <end position="165"/>
    </location>
</feature>
<proteinExistence type="predicted"/>
<name>A0A839GGB9_9BACT</name>
<dbReference type="PANTHER" id="PTHR40254">
    <property type="entry name" value="BLR0577 PROTEIN"/>
    <property type="match status" value="1"/>
</dbReference>
<dbReference type="Gene3D" id="3.50.50.60">
    <property type="entry name" value="FAD/NAD(P)-binding domain"/>
    <property type="match status" value="1"/>
</dbReference>
<protein>
    <submittedName>
        <fullName evidence="2">Putative NAD(P)/FAD-binding protein YdhS</fullName>
    </submittedName>
</protein>
<dbReference type="Proteomes" id="UP000563094">
    <property type="component" value="Unassembled WGS sequence"/>
</dbReference>
<dbReference type="Pfam" id="PF13454">
    <property type="entry name" value="NAD_binding_9"/>
    <property type="match status" value="1"/>
</dbReference>
<dbReference type="InterPro" id="IPR052189">
    <property type="entry name" value="L-asp_N-monooxygenase_NS-form"/>
</dbReference>
<dbReference type="InterPro" id="IPR038732">
    <property type="entry name" value="HpyO/CreE_NAD-binding"/>
</dbReference>
<evidence type="ECO:0000313" key="3">
    <source>
        <dbReference type="Proteomes" id="UP000563094"/>
    </source>
</evidence>
<dbReference type="SUPFAM" id="SSF51905">
    <property type="entry name" value="FAD/NAD(P)-binding domain"/>
    <property type="match status" value="2"/>
</dbReference>
<dbReference type="PANTHER" id="PTHR40254:SF1">
    <property type="entry name" value="BLR0577 PROTEIN"/>
    <property type="match status" value="1"/>
</dbReference>
<keyword evidence="3" id="KW-1185">Reference proteome</keyword>
<sequence>MEQLRIAIIGGGLSGTLTAIHLLQAAREATTVYLLEKDEQKWCRGVAYSSRLPFQPLNVPASRMTLFLDKPNDFLDWLRAHQHRFPQELPHPVTGEDFIPRHIFGEYVEHSLQAAEANARPGVQFIRLTAEVVSVSQVTGDSGFLVALNDSSTLQVQKVVLGLGNLAPAPVPILNTRFYRSSHYVDSPWSNNLPETLPKDASLLLVGSSLTMVDLVGSLLAQGHEGQVHVVSRHGLLPQPHAVDAPAYTLRHLPQQPLTPLAALQYVREEIRLAAHAGNPWQSVIDALRDHVPVVWQNFTLPQKKQFLRRLKPYWEVHRHRMPLTSHLVLEQLQQNGQLHRLAAHVLDMQPQDGKAVVTLRERGKIAPTQLVVDKVINCTGPLGDYLKSKEPLLQQLLQQNLIAPDPLHLGLAATIDGTVLNAQGERVEHLFTLGPPLKGIWYESTALREIRQQAAALAGLLLSNETMLTAAL</sequence>
<reference evidence="2 3" key="1">
    <citation type="submission" date="2020-08" db="EMBL/GenBank/DDBJ databases">
        <title>Genomic Encyclopedia of Type Strains, Phase IV (KMG-IV): sequencing the most valuable type-strain genomes for metagenomic binning, comparative biology and taxonomic classification.</title>
        <authorList>
            <person name="Goeker M."/>
        </authorList>
    </citation>
    <scope>NUCLEOTIDE SEQUENCE [LARGE SCALE GENOMIC DNA]</scope>
    <source>
        <strain evidence="2 3">DSM 29854</strain>
    </source>
</reference>
<evidence type="ECO:0000259" key="1">
    <source>
        <dbReference type="Pfam" id="PF13454"/>
    </source>
</evidence>
<accession>A0A839GGB9</accession>
<organism evidence="2 3">
    <name type="scientific">Rufibacter quisquiliarum</name>
    <dbReference type="NCBI Taxonomy" id="1549639"/>
    <lineage>
        <taxon>Bacteria</taxon>
        <taxon>Pseudomonadati</taxon>
        <taxon>Bacteroidota</taxon>
        <taxon>Cytophagia</taxon>
        <taxon>Cytophagales</taxon>
        <taxon>Hymenobacteraceae</taxon>
        <taxon>Rufibacter</taxon>
    </lineage>
</organism>
<gene>
    <name evidence="2" type="ORF">FHS90_000396</name>
</gene>
<comment type="caution">
    <text evidence="2">The sequence shown here is derived from an EMBL/GenBank/DDBJ whole genome shotgun (WGS) entry which is preliminary data.</text>
</comment>